<dbReference type="Pfam" id="PF13472">
    <property type="entry name" value="Lipase_GDSL_2"/>
    <property type="match status" value="1"/>
</dbReference>
<dbReference type="InterPro" id="IPR036514">
    <property type="entry name" value="SGNH_hydro_sf"/>
</dbReference>
<evidence type="ECO:0000256" key="1">
    <source>
        <dbReference type="SAM" id="SignalP"/>
    </source>
</evidence>
<accession>A0ABR9HR25</accession>
<evidence type="ECO:0000313" key="3">
    <source>
        <dbReference type="EMBL" id="MBE1493340.1"/>
    </source>
</evidence>
<dbReference type="Proteomes" id="UP000631670">
    <property type="component" value="Unassembled WGS sequence"/>
</dbReference>
<dbReference type="RefSeq" id="WP_086863313.1">
    <property type="nucleotide sequence ID" value="NZ_JADBEG010000001.1"/>
</dbReference>
<name>A0ABR9HR25_9PSEU</name>
<comment type="caution">
    <text evidence="3">The sequence shown here is derived from an EMBL/GenBank/DDBJ whole genome shotgun (WGS) entry which is preliminary data.</text>
</comment>
<keyword evidence="4" id="KW-1185">Reference proteome</keyword>
<dbReference type="PANTHER" id="PTHR37981">
    <property type="entry name" value="LIPASE 2"/>
    <property type="match status" value="1"/>
</dbReference>
<evidence type="ECO:0000313" key="4">
    <source>
        <dbReference type="Proteomes" id="UP000631670"/>
    </source>
</evidence>
<keyword evidence="1" id="KW-0732">Signal</keyword>
<sequence>MRIALVVALLAGVLAAPAAAAGPLRYVALGDSSAAGPGIPVQIDAPCLRSDHDWPHLLAARLGAALTDVTCSGATTADLTGRQAGVVAPQFAALRRDTGLVTLAIGANDIALGSAFVTCASPDEPVTPSCEEQYGTVFPARIAATAPKIAAALEEIHRRSPAARVVVTGYLTYWRPGGCYPADPFTAADAGFIQATFDRLMTMLADQSRRHGASYVDIRGPSASHGLCTAPAQRWLEGAVPASPAYPYHPNAAGMAAAAAVIGARLGSPSGTRG</sequence>
<evidence type="ECO:0000259" key="2">
    <source>
        <dbReference type="Pfam" id="PF13472"/>
    </source>
</evidence>
<feature type="chain" id="PRO_5046425959" evidence="1">
    <location>
        <begin position="21"/>
        <end position="274"/>
    </location>
</feature>
<dbReference type="InterPro" id="IPR037460">
    <property type="entry name" value="SEST-like"/>
</dbReference>
<organism evidence="3 4">
    <name type="scientific">Amycolatopsis lexingtonensis</name>
    <dbReference type="NCBI Taxonomy" id="218822"/>
    <lineage>
        <taxon>Bacteria</taxon>
        <taxon>Bacillati</taxon>
        <taxon>Actinomycetota</taxon>
        <taxon>Actinomycetes</taxon>
        <taxon>Pseudonocardiales</taxon>
        <taxon>Pseudonocardiaceae</taxon>
        <taxon>Amycolatopsis</taxon>
    </lineage>
</organism>
<dbReference type="InterPro" id="IPR013830">
    <property type="entry name" value="SGNH_hydro"/>
</dbReference>
<feature type="signal peptide" evidence="1">
    <location>
        <begin position="1"/>
        <end position="20"/>
    </location>
</feature>
<dbReference type="Gene3D" id="3.40.50.1110">
    <property type="entry name" value="SGNH hydrolase"/>
    <property type="match status" value="1"/>
</dbReference>
<gene>
    <name evidence="3" type="ORF">H4696_000440</name>
</gene>
<dbReference type="EMBL" id="JADBEG010000001">
    <property type="protein sequence ID" value="MBE1493340.1"/>
    <property type="molecule type" value="Genomic_DNA"/>
</dbReference>
<dbReference type="PANTHER" id="PTHR37981:SF1">
    <property type="entry name" value="SGNH HYDROLASE-TYPE ESTERASE DOMAIN-CONTAINING PROTEIN"/>
    <property type="match status" value="1"/>
</dbReference>
<protein>
    <submittedName>
        <fullName evidence="3">Lysophospholipase L1-like esterase</fullName>
    </submittedName>
</protein>
<reference evidence="3 4" key="1">
    <citation type="submission" date="2020-10" db="EMBL/GenBank/DDBJ databases">
        <title>Sequencing the genomes of 1000 actinobacteria strains.</title>
        <authorList>
            <person name="Klenk H.-P."/>
        </authorList>
    </citation>
    <scope>NUCLEOTIDE SEQUENCE [LARGE SCALE GENOMIC DNA]</scope>
    <source>
        <strain evidence="3 4">DSM 44653</strain>
    </source>
</reference>
<dbReference type="SUPFAM" id="SSF52266">
    <property type="entry name" value="SGNH hydrolase"/>
    <property type="match status" value="1"/>
</dbReference>
<proteinExistence type="predicted"/>
<feature type="domain" description="SGNH hydrolase-type esterase" evidence="2">
    <location>
        <begin position="28"/>
        <end position="257"/>
    </location>
</feature>
<dbReference type="CDD" id="cd01823">
    <property type="entry name" value="SEST_like"/>
    <property type="match status" value="1"/>
</dbReference>